<feature type="domain" description="Ubiquitin conjugation factor E4 core" evidence="7">
    <location>
        <begin position="791"/>
        <end position="977"/>
    </location>
</feature>
<evidence type="ECO:0000256" key="2">
    <source>
        <dbReference type="ARBA" id="ARBA00004906"/>
    </source>
</evidence>
<feature type="region of interest" description="Disordered" evidence="6">
    <location>
        <begin position="748"/>
        <end position="789"/>
    </location>
</feature>
<dbReference type="PANTHER" id="PTHR13931:SF2">
    <property type="entry name" value="UBIQUITIN CONJUGATION FACTOR E4 B"/>
    <property type="match status" value="1"/>
</dbReference>
<sequence length="998" mass="111456">MDSADNPFASLVKNSSVDLVLGESGRPSHLLYIQPFSCGNVQISGSSLDELIFDRTQMRKFNDYDVVSLKTGAATDINDVLTSNPISYLVSSYRRACAIKQTNAIVEDCRKSIVRQIVLLLLVDAESDNPESSTNLFDIIYQALCTDDGDQIAYIQKMFDEVLNHLESESLSDVSIEESCPQSALNSLRPLVNRLLIQLRNIYYSSVQSPTVVNSFLNKQLVGARERVLFCPQRRPLLIMTIWLSKYSVTAQLLIELSFPQSFSSGSFRPDEFEGGLLGRLLVPSHLHSPQAAETIFLTNQAPIGEFFTEEVPLKSVVESEQRTIWQLTEQMDLELNTLFTNLLRVGKRRPYIKKLLFKWFGGCIHANKARGQLAHSIMNHDLLSRSNTPNLAGDGFLSNFTAVLVRLTGPLVTLPEKPPLDKIWPEYATDSCADRTVLPDLRGETRLAPANKIFKKSENASIVVMNNEDYPLLTELFFLAHAAIRIGWTSLIARHFETGQQLHRLEDQLQPHESDNSNDSQVIFLRRFMRERTARYLEQSTSLSCMSRLKDQLSFAVTTCRFLVKLAKCILNKSSSYSNDTTTSTSDSTSFSHGCLSDLPEYLVDNVVELVSYLRRGKDEFLESVEVSSIPLEPLLEFSIIFMNHTGLLTNPHLRARLAEVLESLVPQRDDEAWNTNTSGSGLLNSLHLSFHRREQLMNRDSEITDDPVLSNAVRALLTAFVSIELSPGTGVVGSAGSAADAVIAASSSSTPQNSSRQPDSHLNSSDSQTDTGNNSSSSSGSTATDTQTAAVGFEEKFHYRRPMYACLRYWYGKPLYDVQFKRLENEALAHIDDVNPPLFLQFLSLLVNDAIFLLDEALSLLAQLKQTERERDKCGGRLSSSSDEALFAHTGRLARHHIMLGLDTIATLRRVITLCSQLITHPILVDRVACMLNYFLTRLVGPKQRDLNVRDKAAYGFKPDLMVLEISAIYQILARGSDSAVETDTETIGKLTIDFI</sequence>
<evidence type="ECO:0000256" key="3">
    <source>
        <dbReference type="ARBA" id="ARBA00022679"/>
    </source>
</evidence>
<evidence type="ECO:0000256" key="6">
    <source>
        <dbReference type="SAM" id="MobiDB-lite"/>
    </source>
</evidence>
<dbReference type="AlphaFoldDB" id="A0A183K302"/>
<evidence type="ECO:0000256" key="5">
    <source>
        <dbReference type="ARBA" id="ARBA00023242"/>
    </source>
</evidence>
<dbReference type="WBParaSite" id="SCUD_0000936701-mRNA-1">
    <property type="protein sequence ID" value="SCUD_0000936701-mRNA-1"/>
    <property type="gene ID" value="SCUD_0000936701"/>
</dbReference>
<dbReference type="GO" id="GO:0000209">
    <property type="term" value="P:protein polyubiquitination"/>
    <property type="evidence" value="ECO:0007669"/>
    <property type="project" value="TreeGrafter"/>
</dbReference>
<keyword evidence="3" id="KW-0808">Transferase</keyword>
<keyword evidence="5" id="KW-0539">Nucleus</keyword>
<dbReference type="InterPro" id="IPR019474">
    <property type="entry name" value="Ub_conjug_fac_E4_core"/>
</dbReference>
<accession>A0A183K302</accession>
<dbReference type="Proteomes" id="UP000279833">
    <property type="component" value="Unassembled WGS sequence"/>
</dbReference>
<reference evidence="10" key="1">
    <citation type="submission" date="2016-06" db="UniProtKB">
        <authorList>
            <consortium name="WormBaseParasite"/>
        </authorList>
    </citation>
    <scope>IDENTIFICATION</scope>
</reference>
<evidence type="ECO:0000313" key="9">
    <source>
        <dbReference type="Proteomes" id="UP000279833"/>
    </source>
</evidence>
<comment type="pathway">
    <text evidence="2">Protein modification; protein ubiquitination.</text>
</comment>
<evidence type="ECO:0000259" key="7">
    <source>
        <dbReference type="Pfam" id="PF10408"/>
    </source>
</evidence>
<reference evidence="8 9" key="2">
    <citation type="submission" date="2018-11" db="EMBL/GenBank/DDBJ databases">
        <authorList>
            <consortium name="Pathogen Informatics"/>
        </authorList>
    </citation>
    <scope>NUCLEOTIDE SEQUENCE [LARGE SCALE GENOMIC DNA]</scope>
    <source>
        <strain evidence="8">Dakar</strain>
        <strain evidence="9">Dakar, Senegal</strain>
    </source>
</reference>
<proteinExistence type="predicted"/>
<name>A0A183K302_9TREM</name>
<dbReference type="UniPathway" id="UPA00143"/>
<keyword evidence="4" id="KW-0833">Ubl conjugation pathway</keyword>
<dbReference type="STRING" id="6186.A0A183K302"/>
<gene>
    <name evidence="8" type="ORF">SCUD_LOCUS9367</name>
</gene>
<evidence type="ECO:0000256" key="4">
    <source>
        <dbReference type="ARBA" id="ARBA00022786"/>
    </source>
</evidence>
<evidence type="ECO:0000256" key="1">
    <source>
        <dbReference type="ARBA" id="ARBA00004123"/>
    </source>
</evidence>
<protein>
    <submittedName>
        <fullName evidence="10">Ubiquitin conjugation factor E4 A</fullName>
    </submittedName>
</protein>
<keyword evidence="9" id="KW-1185">Reference proteome</keyword>
<feature type="compositionally biased region" description="Low complexity" evidence="6">
    <location>
        <begin position="748"/>
        <end position="757"/>
    </location>
</feature>
<dbReference type="GO" id="GO:0006511">
    <property type="term" value="P:ubiquitin-dependent protein catabolic process"/>
    <property type="evidence" value="ECO:0007669"/>
    <property type="project" value="InterPro"/>
</dbReference>
<evidence type="ECO:0000313" key="10">
    <source>
        <dbReference type="WBParaSite" id="SCUD_0000936701-mRNA-1"/>
    </source>
</evidence>
<feature type="domain" description="Ubiquitin conjugation factor E4 core" evidence="7">
    <location>
        <begin position="278"/>
        <end position="677"/>
    </location>
</feature>
<dbReference type="GO" id="GO:0005737">
    <property type="term" value="C:cytoplasm"/>
    <property type="evidence" value="ECO:0007669"/>
    <property type="project" value="TreeGrafter"/>
</dbReference>
<comment type="subcellular location">
    <subcellularLocation>
        <location evidence="1">Nucleus</location>
    </subcellularLocation>
</comment>
<dbReference type="GO" id="GO:0036503">
    <property type="term" value="P:ERAD pathway"/>
    <property type="evidence" value="ECO:0007669"/>
    <property type="project" value="InterPro"/>
</dbReference>
<dbReference type="InterPro" id="IPR045132">
    <property type="entry name" value="UBE4"/>
</dbReference>
<dbReference type="EMBL" id="UZAK01033189">
    <property type="protein sequence ID" value="VDP35278.1"/>
    <property type="molecule type" value="Genomic_DNA"/>
</dbReference>
<dbReference type="PANTHER" id="PTHR13931">
    <property type="entry name" value="UBIQUITINATION FACTOR E4"/>
    <property type="match status" value="1"/>
</dbReference>
<organism evidence="10">
    <name type="scientific">Schistosoma curassoni</name>
    <dbReference type="NCBI Taxonomy" id="6186"/>
    <lineage>
        <taxon>Eukaryota</taxon>
        <taxon>Metazoa</taxon>
        <taxon>Spiralia</taxon>
        <taxon>Lophotrochozoa</taxon>
        <taxon>Platyhelminthes</taxon>
        <taxon>Trematoda</taxon>
        <taxon>Digenea</taxon>
        <taxon>Strigeidida</taxon>
        <taxon>Schistosomatoidea</taxon>
        <taxon>Schistosomatidae</taxon>
        <taxon>Schistosoma</taxon>
    </lineage>
</organism>
<dbReference type="GO" id="GO:0034450">
    <property type="term" value="F:ubiquitin-ubiquitin ligase activity"/>
    <property type="evidence" value="ECO:0007669"/>
    <property type="project" value="InterPro"/>
</dbReference>
<feature type="compositionally biased region" description="Low complexity" evidence="6">
    <location>
        <begin position="765"/>
        <end position="789"/>
    </location>
</feature>
<dbReference type="Pfam" id="PF10408">
    <property type="entry name" value="Ufd2P_core"/>
    <property type="match status" value="2"/>
</dbReference>
<dbReference type="GO" id="GO:0000151">
    <property type="term" value="C:ubiquitin ligase complex"/>
    <property type="evidence" value="ECO:0007669"/>
    <property type="project" value="InterPro"/>
</dbReference>
<evidence type="ECO:0000313" key="8">
    <source>
        <dbReference type="EMBL" id="VDP35278.1"/>
    </source>
</evidence>
<dbReference type="GO" id="GO:0005634">
    <property type="term" value="C:nucleus"/>
    <property type="evidence" value="ECO:0007669"/>
    <property type="project" value="UniProtKB-SubCell"/>
</dbReference>